<name>A0A757VYI1_SALER</name>
<sequence length="496" mass="57155">MMPPYNWSLRQVADDIGVGIATVHGWRKQLELEGLIIRKVEPGAQQTPEQIFTILLETASLSEYELAEYCRKNGLYPEHIAEWKQNCLTANQPKHRQLVDEQRAVRADKTRIRVLEKELRRKDKALAEMAALLVLQEKFISPPGQRRGRLTSYPERQRIIGLIKEAANNGARYAQACRIAGITHRTFQRWFCNGRLKPDGRPSALRPDPANKLTENERLQVLQVCSETEFASLPPSRIVPMLADRGIYLASESTFYRILKAENQLHHRGNSKPRGTYTRPVSYTARAPNQVWSWDITHLPGEVKGERYYLYMIMDVYSRKIVAAEVREVERGEYAAALLQRAVIVENCRNNGLILHSDNGAPMKSFTMLAKMYELGVCSSFSRPGVSNDNPYSESLFRTLKYCPEWPADGFTDISKAREWVHSFIRWYNTQHRHSGIKFVTPEQRHQGLDKTLLKQRTVVYETARCLHPERWSGKTRNWTPIEIVALNPENERRAA</sequence>
<comment type="caution">
    <text evidence="2">The sequence shown here is derived from an EMBL/GenBank/DDBJ whole genome shotgun (WGS) entry which is preliminary data.</text>
</comment>
<reference evidence="2" key="2">
    <citation type="submission" date="2020-02" db="EMBL/GenBank/DDBJ databases">
        <authorList>
            <consortium name="NCBI Pathogen Detection Project"/>
        </authorList>
    </citation>
    <scope>NUCLEOTIDE SEQUENCE</scope>
    <source>
        <strain evidence="2">MA.CK_94/00004459</strain>
    </source>
</reference>
<organism evidence="2">
    <name type="scientific">Salmonella enterica</name>
    <name type="common">Salmonella choleraesuis</name>
    <dbReference type="NCBI Taxonomy" id="28901"/>
    <lineage>
        <taxon>Bacteria</taxon>
        <taxon>Pseudomonadati</taxon>
        <taxon>Pseudomonadota</taxon>
        <taxon>Gammaproteobacteria</taxon>
        <taxon>Enterobacterales</taxon>
        <taxon>Enterobacteriaceae</taxon>
        <taxon>Salmonella</taxon>
    </lineage>
</organism>
<dbReference type="InterPro" id="IPR050900">
    <property type="entry name" value="Transposase_IS3/IS150/IS904"/>
</dbReference>
<evidence type="ECO:0000259" key="1">
    <source>
        <dbReference type="PROSITE" id="PS50994"/>
    </source>
</evidence>
<dbReference type="PANTHER" id="PTHR46889:SF4">
    <property type="entry name" value="TRANSPOSASE INSO FOR INSERTION SEQUENCE ELEMENT IS911B-RELATED"/>
    <property type="match status" value="1"/>
</dbReference>
<dbReference type="GO" id="GO:0015074">
    <property type="term" value="P:DNA integration"/>
    <property type="evidence" value="ECO:0007669"/>
    <property type="project" value="InterPro"/>
</dbReference>
<dbReference type="SUPFAM" id="SSF53098">
    <property type="entry name" value="Ribonuclease H-like"/>
    <property type="match status" value="1"/>
</dbReference>
<dbReference type="PANTHER" id="PTHR46889">
    <property type="entry name" value="TRANSPOSASE INSF FOR INSERTION SEQUENCE IS3B-RELATED"/>
    <property type="match status" value="1"/>
</dbReference>
<dbReference type="SUPFAM" id="SSF46689">
    <property type="entry name" value="Homeodomain-like"/>
    <property type="match status" value="1"/>
</dbReference>
<proteinExistence type="predicted"/>
<dbReference type="NCBIfam" id="NF033516">
    <property type="entry name" value="transpos_IS3"/>
    <property type="match status" value="1"/>
</dbReference>
<dbReference type="InterPro" id="IPR012337">
    <property type="entry name" value="RNaseH-like_sf"/>
</dbReference>
<evidence type="ECO:0000313" key="2">
    <source>
        <dbReference type="EMBL" id="HAG0930187.1"/>
    </source>
</evidence>
<dbReference type="InterPro" id="IPR001584">
    <property type="entry name" value="Integrase_cat-core"/>
</dbReference>
<feature type="domain" description="Integrase catalytic" evidence="1">
    <location>
        <begin position="284"/>
        <end position="450"/>
    </location>
</feature>
<accession>A0A757VYI1</accession>
<dbReference type="Pfam" id="PF00665">
    <property type="entry name" value="rve"/>
    <property type="match status" value="1"/>
</dbReference>
<dbReference type="PROSITE" id="PS50994">
    <property type="entry name" value="INTEGRASE"/>
    <property type="match status" value="1"/>
</dbReference>
<gene>
    <name evidence="2" type="ORF">G8S40_004241</name>
</gene>
<dbReference type="EMBL" id="DAAXGR010000015">
    <property type="protein sequence ID" value="HAG0930187.1"/>
    <property type="molecule type" value="Genomic_DNA"/>
</dbReference>
<dbReference type="InterPro" id="IPR009057">
    <property type="entry name" value="Homeodomain-like_sf"/>
</dbReference>
<dbReference type="Gene3D" id="3.30.420.10">
    <property type="entry name" value="Ribonuclease H-like superfamily/Ribonuclease H"/>
    <property type="match status" value="1"/>
</dbReference>
<dbReference type="GO" id="GO:0003676">
    <property type="term" value="F:nucleic acid binding"/>
    <property type="evidence" value="ECO:0007669"/>
    <property type="project" value="InterPro"/>
</dbReference>
<dbReference type="InterPro" id="IPR036397">
    <property type="entry name" value="RNaseH_sf"/>
</dbReference>
<protein>
    <submittedName>
        <fullName evidence="2">IS3 family transposase</fullName>
    </submittedName>
</protein>
<dbReference type="AlphaFoldDB" id="A0A757VYI1"/>
<dbReference type="InterPro" id="IPR048020">
    <property type="entry name" value="Transpos_IS3"/>
</dbReference>
<reference evidence="2" key="1">
    <citation type="journal article" date="2018" name="Genome Biol.">
        <title>SKESA: strategic k-mer extension for scrupulous assemblies.</title>
        <authorList>
            <person name="Souvorov A."/>
            <person name="Agarwala R."/>
            <person name="Lipman D.J."/>
        </authorList>
    </citation>
    <scope>NUCLEOTIDE SEQUENCE</scope>
    <source>
        <strain evidence="2">MA.CK_94/00004459</strain>
    </source>
</reference>